<evidence type="ECO:0000256" key="7">
    <source>
        <dbReference type="ARBA" id="ARBA00023136"/>
    </source>
</evidence>
<keyword evidence="3" id="KW-1003">Cell membrane</keyword>
<sequence length="709" mass="82019">MNSKKWIIQYLEVLLDIIVMFTSYLIANWYKFGFFRTGLINHTEHYLTLFLVELVAYVVVHFVAFADDNLINRKLFPEIYNVLKMYVYVGAITVGCVYFTKTSEYFSRGQMGMTFILSTIFTVIVRQLLKRLVTKEYHRSGANEKIMLVTTSDQVERVIKKIKTTRNWDFRISNIAILDCDMVGEIVDKIEVVATADNLLQVISTAEIDSVFVHLPDNYPFKQREFVTVLNEMGKTVHLNVNEYEAKVGEHYMDFLGKYAVVTWKNKTYRVRHLLIKKLIDLLFGVAGSILILPVWLVAFIGKIITGDHGPVLISLVRVGKNGRRFYYYKFRAMYMDARDRYDKWILDGKKGKDPRFTPVGRMLRALRLENLPSAWNVLWGDMSMVGNPAPSLPEFIEYSAFHRKSLSVKPGIIGFWQVYSREHRLLTEEEQSEYDQEYILNWTVGLDLRIIFRAVCPLCRSVSKRELVMPAQLVDEMRCLSELVKDREPLSYDIQAYPATEDSGKPVYRFIKRLVDIVASLLGLVVLSPVFIIIAVIIRMSDGGSVFYGHTRVGYKGKKISVYKFRSMKTNAGDLEKILTPEQLEQYVKEFKIDNDPRITKIGGFLRKTSLDELPQLINILKGELSIVGPRPIVEKETEIYGKDIAKLLSVKPGLTGYWQAYARNNATYESGERQRMEMYYVEHCSLWMDIKILFRTVFSVIREDGAQ</sequence>
<dbReference type="RefSeq" id="WP_081023699.1">
    <property type="nucleotide sequence ID" value="NZ_CVRQ01000022.1"/>
</dbReference>
<feature type="transmembrane region" description="Helical" evidence="8">
    <location>
        <begin position="7"/>
        <end position="26"/>
    </location>
</feature>
<evidence type="ECO:0000256" key="5">
    <source>
        <dbReference type="ARBA" id="ARBA00022692"/>
    </source>
</evidence>
<keyword evidence="6 8" id="KW-1133">Transmembrane helix</keyword>
<evidence type="ECO:0000313" key="11">
    <source>
        <dbReference type="Proteomes" id="UP000049472"/>
    </source>
</evidence>
<evidence type="ECO:0000256" key="3">
    <source>
        <dbReference type="ARBA" id="ARBA00022475"/>
    </source>
</evidence>
<evidence type="ECO:0000259" key="9">
    <source>
        <dbReference type="Pfam" id="PF02397"/>
    </source>
</evidence>
<dbReference type="Proteomes" id="UP000049472">
    <property type="component" value="Unassembled WGS sequence"/>
</dbReference>
<feature type="transmembrane region" description="Helical" evidence="8">
    <location>
        <begin position="518"/>
        <end position="539"/>
    </location>
</feature>
<evidence type="ECO:0000256" key="6">
    <source>
        <dbReference type="ARBA" id="ARBA00022989"/>
    </source>
</evidence>
<name>A0A0M6WP29_9FIRM</name>
<protein>
    <submittedName>
        <fullName evidence="10">Exopolysaccharide biosynthesis polyprenyl glycosylphosphotransferase</fullName>
    </submittedName>
</protein>
<dbReference type="Pfam" id="PF13727">
    <property type="entry name" value="CoA_binding_3"/>
    <property type="match status" value="1"/>
</dbReference>
<dbReference type="InterPro" id="IPR003362">
    <property type="entry name" value="Bact_transf"/>
</dbReference>
<comment type="subcellular location">
    <subcellularLocation>
        <location evidence="1">Cell membrane</location>
    </subcellularLocation>
</comment>
<organism evidence="10 11">
    <name type="scientific">Agathobacter rectalis</name>
    <dbReference type="NCBI Taxonomy" id="39491"/>
    <lineage>
        <taxon>Bacteria</taxon>
        <taxon>Bacillati</taxon>
        <taxon>Bacillota</taxon>
        <taxon>Clostridia</taxon>
        <taxon>Lachnospirales</taxon>
        <taxon>Lachnospiraceae</taxon>
        <taxon>Agathobacter</taxon>
    </lineage>
</organism>
<evidence type="ECO:0000256" key="8">
    <source>
        <dbReference type="SAM" id="Phobius"/>
    </source>
</evidence>
<feature type="domain" description="Bacterial sugar transferase" evidence="9">
    <location>
        <begin position="513"/>
        <end position="703"/>
    </location>
</feature>
<feature type="transmembrane region" description="Helical" evidence="8">
    <location>
        <begin position="79"/>
        <end position="100"/>
    </location>
</feature>
<gene>
    <name evidence="10" type="ORF">T1815_20261</name>
</gene>
<evidence type="ECO:0000256" key="1">
    <source>
        <dbReference type="ARBA" id="ARBA00004236"/>
    </source>
</evidence>
<feature type="domain" description="Bacterial sugar transferase" evidence="9">
    <location>
        <begin position="277"/>
        <end position="456"/>
    </location>
</feature>
<evidence type="ECO:0000256" key="2">
    <source>
        <dbReference type="ARBA" id="ARBA00006464"/>
    </source>
</evidence>
<dbReference type="GO" id="GO:0016780">
    <property type="term" value="F:phosphotransferase activity, for other substituted phosphate groups"/>
    <property type="evidence" value="ECO:0007669"/>
    <property type="project" value="TreeGrafter"/>
</dbReference>
<feature type="transmembrane region" description="Helical" evidence="8">
    <location>
        <begin position="112"/>
        <end position="129"/>
    </location>
</feature>
<dbReference type="PANTHER" id="PTHR30576">
    <property type="entry name" value="COLANIC BIOSYNTHESIS UDP-GLUCOSE LIPID CARRIER TRANSFERASE"/>
    <property type="match status" value="1"/>
</dbReference>
<dbReference type="PANTHER" id="PTHR30576:SF4">
    <property type="entry name" value="UNDECAPRENYL-PHOSPHATE GALACTOSE PHOSPHOTRANSFERASE"/>
    <property type="match status" value="1"/>
</dbReference>
<dbReference type="Pfam" id="PF02397">
    <property type="entry name" value="Bac_transf"/>
    <property type="match status" value="2"/>
</dbReference>
<evidence type="ECO:0000313" key="10">
    <source>
        <dbReference type="EMBL" id="CRL39205.1"/>
    </source>
</evidence>
<dbReference type="AlphaFoldDB" id="A0A0M6WP29"/>
<keyword evidence="7 8" id="KW-0472">Membrane</keyword>
<evidence type="ECO:0000256" key="4">
    <source>
        <dbReference type="ARBA" id="ARBA00022679"/>
    </source>
</evidence>
<keyword evidence="4 10" id="KW-0808">Transferase</keyword>
<accession>A0A0M6WP29</accession>
<keyword evidence="5 8" id="KW-0812">Transmembrane</keyword>
<feature type="transmembrane region" description="Helical" evidence="8">
    <location>
        <begin position="46"/>
        <end position="67"/>
    </location>
</feature>
<dbReference type="EMBL" id="CVRQ01000022">
    <property type="protein sequence ID" value="CRL39205.1"/>
    <property type="molecule type" value="Genomic_DNA"/>
</dbReference>
<comment type="similarity">
    <text evidence="2">Belongs to the bacterial sugar transferase family.</text>
</comment>
<dbReference type="GO" id="GO:0005886">
    <property type="term" value="C:plasma membrane"/>
    <property type="evidence" value="ECO:0007669"/>
    <property type="project" value="UniProtKB-SubCell"/>
</dbReference>
<proteinExistence type="inferred from homology"/>
<keyword evidence="11" id="KW-1185">Reference proteome</keyword>
<reference evidence="11" key="1">
    <citation type="submission" date="2015-05" db="EMBL/GenBank/DDBJ databases">
        <authorList>
            <consortium name="Pathogen Informatics"/>
        </authorList>
    </citation>
    <scope>NUCLEOTIDE SEQUENCE [LARGE SCALE GENOMIC DNA]</scope>
    <source>
        <strain evidence="11">T1-815</strain>
    </source>
</reference>
<feature type="transmembrane region" description="Helical" evidence="8">
    <location>
        <begin position="279"/>
        <end position="301"/>
    </location>
</feature>